<dbReference type="InterPro" id="IPR000504">
    <property type="entry name" value="RRM_dom"/>
</dbReference>
<dbReference type="EMBL" id="JBBPBN010000028">
    <property type="protein sequence ID" value="KAK9006840.1"/>
    <property type="molecule type" value="Genomic_DNA"/>
</dbReference>
<keyword evidence="5" id="KW-0539">Nucleus</keyword>
<accession>A0ABR2R1P0</accession>
<evidence type="ECO:0000256" key="6">
    <source>
        <dbReference type="PROSITE-ProRule" id="PRU00176"/>
    </source>
</evidence>
<proteinExistence type="predicted"/>
<dbReference type="InterPro" id="IPR012677">
    <property type="entry name" value="Nucleotide-bd_a/b_plait_sf"/>
</dbReference>
<dbReference type="Proteomes" id="UP001396334">
    <property type="component" value="Unassembled WGS sequence"/>
</dbReference>
<dbReference type="CDD" id="cd00590">
    <property type="entry name" value="RRM_SF"/>
    <property type="match status" value="1"/>
</dbReference>
<evidence type="ECO:0000256" key="5">
    <source>
        <dbReference type="ARBA" id="ARBA00023242"/>
    </source>
</evidence>
<feature type="domain" description="RRM" evidence="7">
    <location>
        <begin position="19"/>
        <end position="99"/>
    </location>
</feature>
<keyword evidence="4" id="KW-0508">mRNA splicing</keyword>
<dbReference type="PANTHER" id="PTHR48028:SF4">
    <property type="entry name" value="SC35-LIKE SPLICING FACTOR"/>
    <property type="match status" value="1"/>
</dbReference>
<evidence type="ECO:0000256" key="1">
    <source>
        <dbReference type="ARBA" id="ARBA00004123"/>
    </source>
</evidence>
<evidence type="ECO:0000256" key="3">
    <source>
        <dbReference type="ARBA" id="ARBA00022884"/>
    </source>
</evidence>
<organism evidence="8 9">
    <name type="scientific">Hibiscus sabdariffa</name>
    <name type="common">roselle</name>
    <dbReference type="NCBI Taxonomy" id="183260"/>
    <lineage>
        <taxon>Eukaryota</taxon>
        <taxon>Viridiplantae</taxon>
        <taxon>Streptophyta</taxon>
        <taxon>Embryophyta</taxon>
        <taxon>Tracheophyta</taxon>
        <taxon>Spermatophyta</taxon>
        <taxon>Magnoliopsida</taxon>
        <taxon>eudicotyledons</taxon>
        <taxon>Gunneridae</taxon>
        <taxon>Pentapetalae</taxon>
        <taxon>rosids</taxon>
        <taxon>malvids</taxon>
        <taxon>Malvales</taxon>
        <taxon>Malvaceae</taxon>
        <taxon>Malvoideae</taxon>
        <taxon>Hibiscus</taxon>
    </lineage>
</organism>
<evidence type="ECO:0000256" key="2">
    <source>
        <dbReference type="ARBA" id="ARBA00022664"/>
    </source>
</evidence>
<dbReference type="Pfam" id="PF00076">
    <property type="entry name" value="RRM_1"/>
    <property type="match status" value="1"/>
</dbReference>
<comment type="subcellular location">
    <subcellularLocation>
        <location evidence="1">Nucleus</location>
    </subcellularLocation>
</comment>
<evidence type="ECO:0000313" key="9">
    <source>
        <dbReference type="Proteomes" id="UP001396334"/>
    </source>
</evidence>
<keyword evidence="9" id="KW-1185">Reference proteome</keyword>
<keyword evidence="3 6" id="KW-0694">RNA-binding</keyword>
<dbReference type="SUPFAM" id="SSF54928">
    <property type="entry name" value="RNA-binding domain, RBD"/>
    <property type="match status" value="1"/>
</dbReference>
<evidence type="ECO:0000259" key="7">
    <source>
        <dbReference type="PROSITE" id="PS50102"/>
    </source>
</evidence>
<dbReference type="SMART" id="SM00360">
    <property type="entry name" value="RRM"/>
    <property type="match status" value="1"/>
</dbReference>
<evidence type="ECO:0000313" key="8">
    <source>
        <dbReference type="EMBL" id="KAK9006840.1"/>
    </source>
</evidence>
<dbReference type="PROSITE" id="PS50102">
    <property type="entry name" value="RRM"/>
    <property type="match status" value="1"/>
</dbReference>
<dbReference type="PANTHER" id="PTHR48028">
    <property type="entry name" value="GLYCINE-RICH RNA-BINDING PROTEIN RZ1A"/>
    <property type="match status" value="1"/>
</dbReference>
<gene>
    <name evidence="8" type="ORF">V6N11_019171</name>
</gene>
<protein>
    <recommendedName>
        <fullName evidence="7">RRM domain-containing protein</fullName>
    </recommendedName>
</protein>
<dbReference type="InterPro" id="IPR035979">
    <property type="entry name" value="RBD_domain_sf"/>
</dbReference>
<evidence type="ECO:0000256" key="4">
    <source>
        <dbReference type="ARBA" id="ARBA00023187"/>
    </source>
</evidence>
<keyword evidence="2" id="KW-0507">mRNA processing</keyword>
<dbReference type="InterPro" id="IPR051106">
    <property type="entry name" value="RNA-bind/splicing_reg"/>
</dbReference>
<comment type="caution">
    <text evidence="8">The sequence shown here is derived from an EMBL/GenBank/DDBJ whole genome shotgun (WGS) entry which is preliminary data.</text>
</comment>
<sequence>MGRANSSVLQGQSKRRKGVAVFVNYVSKRIHPLALREAFSEYGKVLDVYIAFNNRKRTGSRSMFAFVRFSNVLEAMAAVEMTNGRLMDGFRIRTFLDKGAAVESRSLKNSKVANFRSEKMKSRQAGHDKGIDERLYKVVLMLNKGNGKSVEVPVEPVKGSTVGLEASEAMQIVTLEKDSEWLIQCLVRQIKAMYDPEFVQRVLVADGFKVKIHCWSGSYVLIHFEEIEQMEIFWDLKESLLKSWFEDIDTVENFGKE</sequence>
<name>A0ABR2R1P0_9ROSI</name>
<reference evidence="8 9" key="1">
    <citation type="journal article" date="2024" name="G3 (Bethesda)">
        <title>Genome assembly of Hibiscus sabdariffa L. provides insights into metabolisms of medicinal natural products.</title>
        <authorList>
            <person name="Kim T."/>
        </authorList>
    </citation>
    <scope>NUCLEOTIDE SEQUENCE [LARGE SCALE GENOMIC DNA]</scope>
    <source>
        <strain evidence="8">TK-2024</strain>
        <tissue evidence="8">Old leaves</tissue>
    </source>
</reference>
<dbReference type="Gene3D" id="3.30.70.330">
    <property type="match status" value="1"/>
</dbReference>